<organism evidence="9 10">
    <name type="scientific">Clostridium putrefaciens</name>
    <dbReference type="NCBI Taxonomy" id="99675"/>
    <lineage>
        <taxon>Bacteria</taxon>
        <taxon>Bacillati</taxon>
        <taxon>Bacillota</taxon>
        <taxon>Clostridia</taxon>
        <taxon>Eubacteriales</taxon>
        <taxon>Clostridiaceae</taxon>
        <taxon>Clostridium</taxon>
    </lineage>
</organism>
<comment type="subcellular location">
    <subcellularLocation>
        <location evidence="1">Cell membrane</location>
        <topology evidence="1">Multi-pass membrane protein</topology>
    </subcellularLocation>
</comment>
<dbReference type="Pfam" id="PF02687">
    <property type="entry name" value="FtsX"/>
    <property type="match status" value="1"/>
</dbReference>
<keyword evidence="9" id="KW-0378">Hydrolase</keyword>
<keyword evidence="2" id="KW-1003">Cell membrane</keyword>
<keyword evidence="5 7" id="KW-0472">Membrane</keyword>
<dbReference type="EC" id="3.6.3.-" evidence="9"/>
<feature type="transmembrane region" description="Helical" evidence="7">
    <location>
        <begin position="290"/>
        <end position="309"/>
    </location>
</feature>
<dbReference type="InterPro" id="IPR050250">
    <property type="entry name" value="Macrolide_Exporter_MacB"/>
</dbReference>
<dbReference type="PANTHER" id="PTHR30572:SF4">
    <property type="entry name" value="ABC TRANSPORTER PERMEASE YTRF"/>
    <property type="match status" value="1"/>
</dbReference>
<comment type="similarity">
    <text evidence="6">Belongs to the ABC-4 integral membrane protein family.</text>
</comment>
<dbReference type="GO" id="GO:0022857">
    <property type="term" value="F:transmembrane transporter activity"/>
    <property type="evidence" value="ECO:0007669"/>
    <property type="project" value="TreeGrafter"/>
</dbReference>
<feature type="transmembrane region" description="Helical" evidence="7">
    <location>
        <begin position="239"/>
        <end position="263"/>
    </location>
</feature>
<evidence type="ECO:0000256" key="6">
    <source>
        <dbReference type="ARBA" id="ARBA00038076"/>
    </source>
</evidence>
<evidence type="ECO:0000256" key="7">
    <source>
        <dbReference type="SAM" id="Phobius"/>
    </source>
</evidence>
<feature type="transmembrane region" description="Helical" evidence="7">
    <location>
        <begin position="321"/>
        <end position="343"/>
    </location>
</feature>
<evidence type="ECO:0000256" key="5">
    <source>
        <dbReference type="ARBA" id="ARBA00023136"/>
    </source>
</evidence>
<dbReference type="InterPro" id="IPR003838">
    <property type="entry name" value="ABC3_permease_C"/>
</dbReference>
<evidence type="ECO:0000256" key="1">
    <source>
        <dbReference type="ARBA" id="ARBA00004651"/>
    </source>
</evidence>
<name>A0A381J689_9CLOT</name>
<keyword evidence="4 7" id="KW-1133">Transmembrane helix</keyword>
<evidence type="ECO:0000256" key="4">
    <source>
        <dbReference type="ARBA" id="ARBA00022989"/>
    </source>
</evidence>
<dbReference type="EMBL" id="UFWZ01000001">
    <property type="protein sequence ID" value="SUY46804.1"/>
    <property type="molecule type" value="Genomic_DNA"/>
</dbReference>
<evidence type="ECO:0000313" key="10">
    <source>
        <dbReference type="Proteomes" id="UP000254664"/>
    </source>
</evidence>
<evidence type="ECO:0000313" key="9">
    <source>
        <dbReference type="EMBL" id="SUY46804.1"/>
    </source>
</evidence>
<dbReference type="AlphaFoldDB" id="A0A381J689"/>
<evidence type="ECO:0000259" key="8">
    <source>
        <dbReference type="Pfam" id="PF02687"/>
    </source>
</evidence>
<gene>
    <name evidence="9" type="primary">macB_3</name>
    <name evidence="9" type="ORF">NCTC9836_01113</name>
</gene>
<sequence length="359" mass="40930">MIKSILYKNKKSVYIFIIFFVITIFMALSISTIQSAIEDQLKLNDLTSKNAILFEIKNCERVSPNDFMKKLNDYDNIYFEKRGLNPGALNGNAIYFSKFKNIENMYPMLKGEFFKEKSFLEDKPEAVVGKSVYDKCEDIDGTKYFQYLSINYKVIGVMGYEDRESKFDSNFLINFNSYLNAFDNINNEGYMIDSAINTKKVYNDLDTDLKSLDGKVSMIEENNKNRNPIVESLIDSFEVLSVVLVLIAVVFLNTFNICISWILSKSREISIKKALGGTNTKIILELVFEYLKITISACIFGSLVYFFIIKFGLIKIYSGDIYLLGSIGTFIITNLLGLISILIPARRILNIKPALGMKG</sequence>
<protein>
    <submittedName>
        <fullName evidence="9">Permease domain-containing protein</fullName>
        <ecNumber evidence="9">3.6.3.-</ecNumber>
    </submittedName>
</protein>
<dbReference type="GO" id="GO:0005886">
    <property type="term" value="C:plasma membrane"/>
    <property type="evidence" value="ECO:0007669"/>
    <property type="project" value="UniProtKB-SubCell"/>
</dbReference>
<dbReference type="GO" id="GO:0016787">
    <property type="term" value="F:hydrolase activity"/>
    <property type="evidence" value="ECO:0007669"/>
    <property type="project" value="UniProtKB-KW"/>
</dbReference>
<reference evidence="9 10" key="1">
    <citation type="submission" date="2018-06" db="EMBL/GenBank/DDBJ databases">
        <authorList>
            <consortium name="Pathogen Informatics"/>
            <person name="Doyle S."/>
        </authorList>
    </citation>
    <scope>NUCLEOTIDE SEQUENCE [LARGE SCALE GENOMIC DNA]</scope>
    <source>
        <strain evidence="9 10">NCTC9836</strain>
    </source>
</reference>
<dbReference type="PANTHER" id="PTHR30572">
    <property type="entry name" value="MEMBRANE COMPONENT OF TRANSPORTER-RELATED"/>
    <property type="match status" value="1"/>
</dbReference>
<feature type="transmembrane region" description="Helical" evidence="7">
    <location>
        <begin position="12"/>
        <end position="33"/>
    </location>
</feature>
<keyword evidence="3 7" id="KW-0812">Transmembrane</keyword>
<keyword evidence="10" id="KW-1185">Reference proteome</keyword>
<dbReference type="RefSeq" id="WP_115640837.1">
    <property type="nucleotide sequence ID" value="NZ_UFWZ01000001.1"/>
</dbReference>
<evidence type="ECO:0000256" key="3">
    <source>
        <dbReference type="ARBA" id="ARBA00022692"/>
    </source>
</evidence>
<feature type="domain" description="ABC3 transporter permease C-terminal" evidence="8">
    <location>
        <begin position="241"/>
        <end position="353"/>
    </location>
</feature>
<dbReference type="Proteomes" id="UP000254664">
    <property type="component" value="Unassembled WGS sequence"/>
</dbReference>
<proteinExistence type="inferred from homology"/>
<dbReference type="OrthoDB" id="1929615at2"/>
<evidence type="ECO:0000256" key="2">
    <source>
        <dbReference type="ARBA" id="ARBA00022475"/>
    </source>
</evidence>
<accession>A0A381J689</accession>